<dbReference type="PANTHER" id="PTHR33446:SF2">
    <property type="entry name" value="PROTEIN TONB"/>
    <property type="match status" value="1"/>
</dbReference>
<keyword evidence="14" id="KW-1185">Reference proteome</keyword>
<comment type="subcellular location">
    <subcellularLocation>
        <location evidence="1 10">Cell inner membrane</location>
        <topology evidence="1 10">Single-pass membrane protein</topology>
        <orientation evidence="1 10">Periplasmic side</orientation>
    </subcellularLocation>
</comment>
<keyword evidence="6" id="KW-0812">Transmembrane</keyword>
<evidence type="ECO:0000256" key="5">
    <source>
        <dbReference type="ARBA" id="ARBA00022519"/>
    </source>
</evidence>
<comment type="function">
    <text evidence="10">Interacts with outer membrane receptor proteins that carry out high-affinity binding and energy dependent uptake into the periplasmic space of specific substrates. It could act to transduce energy from the cytoplasmic membrane to specific energy-requiring processes in the outer membrane, resulting in the release into the periplasm of ligands bound by these outer membrane proteins.</text>
</comment>
<dbReference type="InterPro" id="IPR051045">
    <property type="entry name" value="TonB-dependent_transducer"/>
</dbReference>
<protein>
    <recommendedName>
        <fullName evidence="10">Protein TonB</fullName>
    </recommendedName>
</protein>
<dbReference type="RefSeq" id="WP_095668052.1">
    <property type="nucleotide sequence ID" value="NZ_NRSS01000003.1"/>
</dbReference>
<dbReference type="PRINTS" id="PR01374">
    <property type="entry name" value="TONBPROTEIN"/>
</dbReference>
<dbReference type="GO" id="GO:0098797">
    <property type="term" value="C:plasma membrane protein complex"/>
    <property type="evidence" value="ECO:0007669"/>
    <property type="project" value="TreeGrafter"/>
</dbReference>
<dbReference type="Proteomes" id="UP000217830">
    <property type="component" value="Unassembled WGS sequence"/>
</dbReference>
<keyword evidence="9" id="KW-0472">Membrane</keyword>
<keyword evidence="3 10" id="KW-0813">Transport</keyword>
<dbReference type="GO" id="GO:0015031">
    <property type="term" value="P:protein transport"/>
    <property type="evidence" value="ECO:0007669"/>
    <property type="project" value="UniProtKB-UniRule"/>
</dbReference>
<dbReference type="NCBIfam" id="TIGR01352">
    <property type="entry name" value="tonB_Cterm"/>
    <property type="match status" value="1"/>
</dbReference>
<dbReference type="Gene3D" id="3.30.1150.10">
    <property type="match status" value="1"/>
</dbReference>
<organism evidence="13 14">
    <name type="scientific">Pseudomonas moraviensis</name>
    <dbReference type="NCBI Taxonomy" id="321662"/>
    <lineage>
        <taxon>Bacteria</taxon>
        <taxon>Pseudomonadati</taxon>
        <taxon>Pseudomonadota</taxon>
        <taxon>Gammaproteobacteria</taxon>
        <taxon>Pseudomonadales</taxon>
        <taxon>Pseudomonadaceae</taxon>
        <taxon>Pseudomonas</taxon>
    </lineage>
</organism>
<dbReference type="PROSITE" id="PS52015">
    <property type="entry name" value="TONB_CTD"/>
    <property type="match status" value="1"/>
</dbReference>
<dbReference type="Pfam" id="PF03544">
    <property type="entry name" value="TonB_C"/>
    <property type="match status" value="1"/>
</dbReference>
<evidence type="ECO:0000313" key="13">
    <source>
        <dbReference type="EMBL" id="PAW56576.1"/>
    </source>
</evidence>
<dbReference type="SUPFAM" id="SSF74653">
    <property type="entry name" value="TolA/TonB C-terminal domain"/>
    <property type="match status" value="1"/>
</dbReference>
<keyword evidence="8" id="KW-1133">Transmembrane helix</keyword>
<feature type="chain" id="PRO_5012019531" description="Protein TonB" evidence="11">
    <location>
        <begin position="19"/>
        <end position="204"/>
    </location>
</feature>
<dbReference type="GO" id="GO:0015891">
    <property type="term" value="P:siderophore transport"/>
    <property type="evidence" value="ECO:0007669"/>
    <property type="project" value="InterPro"/>
</dbReference>
<dbReference type="GO" id="GO:0030288">
    <property type="term" value="C:outer membrane-bounded periplasmic space"/>
    <property type="evidence" value="ECO:0007669"/>
    <property type="project" value="InterPro"/>
</dbReference>
<evidence type="ECO:0000256" key="4">
    <source>
        <dbReference type="ARBA" id="ARBA00022475"/>
    </source>
</evidence>
<dbReference type="InterPro" id="IPR037682">
    <property type="entry name" value="TonB_C"/>
</dbReference>
<feature type="signal peptide" evidence="11">
    <location>
        <begin position="1"/>
        <end position="18"/>
    </location>
</feature>
<proteinExistence type="inferred from homology"/>
<dbReference type="PANTHER" id="PTHR33446">
    <property type="entry name" value="PROTEIN TONB-RELATED"/>
    <property type="match status" value="1"/>
</dbReference>
<evidence type="ECO:0000256" key="7">
    <source>
        <dbReference type="ARBA" id="ARBA00022927"/>
    </source>
</evidence>
<evidence type="ECO:0000259" key="12">
    <source>
        <dbReference type="PROSITE" id="PS52015"/>
    </source>
</evidence>
<dbReference type="EMBL" id="NRST01000001">
    <property type="protein sequence ID" value="PAW56576.1"/>
    <property type="molecule type" value="Genomic_DNA"/>
</dbReference>
<dbReference type="GO" id="GO:0031992">
    <property type="term" value="F:energy transducer activity"/>
    <property type="evidence" value="ECO:0007669"/>
    <property type="project" value="InterPro"/>
</dbReference>
<name>A0A2A2PLP5_9PSED</name>
<dbReference type="InterPro" id="IPR006260">
    <property type="entry name" value="TonB/TolA_C"/>
</dbReference>
<evidence type="ECO:0000256" key="11">
    <source>
        <dbReference type="SAM" id="SignalP"/>
    </source>
</evidence>
<gene>
    <name evidence="13" type="ORF">CKQ80_15080</name>
</gene>
<sequence>MRWFFAGLLLTIFSLALAAEGLLIPENNPKPIYPKLLRRAGVEGEVRVSFVVKADGSVSAINIVQSDHPDLAEAVKDAITQWRFKPWTTENGRPAEQPVVAPMLFRLGRDEPIHLNQWLKSVKCHVINGSFRNMPEYAWVDADVFHYTRAYISNAIQKSQLADDQRLAIIARMNRRVPMIVRGCREAPMRRYMSFLPGEVRELL</sequence>
<evidence type="ECO:0000313" key="14">
    <source>
        <dbReference type="Proteomes" id="UP000217830"/>
    </source>
</evidence>
<dbReference type="GO" id="GO:0055085">
    <property type="term" value="P:transmembrane transport"/>
    <property type="evidence" value="ECO:0007669"/>
    <property type="project" value="InterPro"/>
</dbReference>
<comment type="caution">
    <text evidence="13">The sequence shown here is derived from an EMBL/GenBank/DDBJ whole genome shotgun (WGS) entry which is preliminary data.</text>
</comment>
<accession>A0A2A2PLP5</accession>
<evidence type="ECO:0000256" key="1">
    <source>
        <dbReference type="ARBA" id="ARBA00004383"/>
    </source>
</evidence>
<feature type="domain" description="TonB C-terminal" evidence="12">
    <location>
        <begin position="18"/>
        <end position="114"/>
    </location>
</feature>
<keyword evidence="11" id="KW-0732">Signal</keyword>
<evidence type="ECO:0000256" key="6">
    <source>
        <dbReference type="ARBA" id="ARBA00022692"/>
    </source>
</evidence>
<keyword evidence="5 10" id="KW-0997">Cell inner membrane</keyword>
<comment type="similarity">
    <text evidence="2 10">Belongs to the TonB family.</text>
</comment>
<reference evidence="13 14" key="1">
    <citation type="submission" date="2017-08" db="EMBL/GenBank/DDBJ databases">
        <title>Draft Genome Sequence of Pseudomonas moraviensis TYU6, isolated from Taxus cuspidata by using PacBio Single-Molecule Real-Time Technology.</title>
        <authorList>
            <person name="Baek K.-H."/>
            <person name="Mishra A.K."/>
        </authorList>
    </citation>
    <scope>NUCLEOTIDE SEQUENCE [LARGE SCALE GENOMIC DNA]</scope>
    <source>
        <strain evidence="13 14">TYU6</strain>
    </source>
</reference>
<evidence type="ECO:0000256" key="3">
    <source>
        <dbReference type="ARBA" id="ARBA00022448"/>
    </source>
</evidence>
<keyword evidence="10" id="KW-0735">Signal-anchor</keyword>
<evidence type="ECO:0000256" key="8">
    <source>
        <dbReference type="ARBA" id="ARBA00022989"/>
    </source>
</evidence>
<dbReference type="InterPro" id="IPR003538">
    <property type="entry name" value="TonB"/>
</dbReference>
<evidence type="ECO:0000256" key="2">
    <source>
        <dbReference type="ARBA" id="ARBA00006555"/>
    </source>
</evidence>
<evidence type="ECO:0000256" key="10">
    <source>
        <dbReference type="RuleBase" id="RU362123"/>
    </source>
</evidence>
<evidence type="ECO:0000256" key="9">
    <source>
        <dbReference type="ARBA" id="ARBA00023136"/>
    </source>
</evidence>
<keyword evidence="7 10" id="KW-0653">Protein transport</keyword>
<keyword evidence="4 10" id="KW-1003">Cell membrane</keyword>
<dbReference type="AlphaFoldDB" id="A0A2A2PLP5"/>